<dbReference type="EMBL" id="JQIM01000010">
    <property type="protein sequence ID" value="KGX06245.1"/>
    <property type="molecule type" value="Genomic_DNA"/>
</dbReference>
<sequence length="113" mass="12494">MEALNVFKNLTLDHWYKVLIPLSLVLFVLSITVDLLVISNASLILLSLGLFLVGIGEWINHPRQEAINLHFNMKITLHRWKPKAWGIALDLAGATLGGIGLFGIVRTAIRAAI</sequence>
<protein>
    <submittedName>
        <fullName evidence="2">Membrane protein</fullName>
    </submittedName>
</protein>
<comment type="caution">
    <text evidence="2">The sequence shown here is derived from an EMBL/GenBank/DDBJ whole genome shotgun (WGS) entry which is preliminary data.</text>
</comment>
<reference evidence="2 3" key="1">
    <citation type="submission" date="2014-08" db="EMBL/GenBank/DDBJ databases">
        <authorList>
            <person name="Bunnell A."/>
            <person name="Chain P.S."/>
            <person name="Chertkov O."/>
            <person name="Currie B.J."/>
            <person name="Daligault H.E."/>
            <person name="Davenport K.W."/>
            <person name="Davis C."/>
            <person name="Gleasner C.D."/>
            <person name="Johnson S.L."/>
            <person name="Kaestli M."/>
            <person name="Koren S."/>
            <person name="Kunde Y.A."/>
            <person name="Mayo M."/>
            <person name="McMurry K.K."/>
            <person name="Price E.P."/>
            <person name="Reitenga K.G."/>
            <person name="Robison R."/>
            <person name="Rosovitz M.J."/>
            <person name="Sarovich D.S."/>
            <person name="Teshima H."/>
        </authorList>
    </citation>
    <scope>NUCLEOTIDE SEQUENCE [LARGE SCALE GENOMIC DNA]</scope>
    <source>
        <strain evidence="2 3">MSHR44</strain>
    </source>
</reference>
<feature type="transmembrane region" description="Helical" evidence="1">
    <location>
        <begin position="43"/>
        <end position="59"/>
    </location>
</feature>
<evidence type="ECO:0000313" key="2">
    <source>
        <dbReference type="EMBL" id="KGX06245.1"/>
    </source>
</evidence>
<evidence type="ECO:0000313" key="3">
    <source>
        <dbReference type="Proteomes" id="UP000030475"/>
    </source>
</evidence>
<name>A0AA40MAS9_BURPE</name>
<dbReference type="Proteomes" id="UP000030475">
    <property type="component" value="Unassembled WGS sequence"/>
</dbReference>
<dbReference type="RefSeq" id="WP_230387867.1">
    <property type="nucleotide sequence ID" value="NZ_KN323088.1"/>
</dbReference>
<proteinExistence type="predicted"/>
<feature type="transmembrane region" description="Helical" evidence="1">
    <location>
        <begin position="15"/>
        <end position="36"/>
    </location>
</feature>
<keyword evidence="1" id="KW-0472">Membrane</keyword>
<gene>
    <name evidence="2" type="ORF">Y036_629</name>
</gene>
<feature type="transmembrane region" description="Helical" evidence="1">
    <location>
        <begin position="84"/>
        <end position="105"/>
    </location>
</feature>
<keyword evidence="1" id="KW-0812">Transmembrane</keyword>
<organism evidence="2 3">
    <name type="scientific">Burkholderia pseudomallei</name>
    <name type="common">Pseudomonas pseudomallei</name>
    <dbReference type="NCBI Taxonomy" id="28450"/>
    <lineage>
        <taxon>Bacteria</taxon>
        <taxon>Pseudomonadati</taxon>
        <taxon>Pseudomonadota</taxon>
        <taxon>Betaproteobacteria</taxon>
        <taxon>Burkholderiales</taxon>
        <taxon>Burkholderiaceae</taxon>
        <taxon>Burkholderia</taxon>
        <taxon>pseudomallei group</taxon>
    </lineage>
</organism>
<accession>A0AA40MAS9</accession>
<dbReference type="AlphaFoldDB" id="A0AA40MAS9"/>
<keyword evidence="1" id="KW-1133">Transmembrane helix</keyword>
<evidence type="ECO:0000256" key="1">
    <source>
        <dbReference type="SAM" id="Phobius"/>
    </source>
</evidence>